<keyword evidence="12" id="KW-1185">Reference proteome</keyword>
<evidence type="ECO:0000256" key="4">
    <source>
        <dbReference type="ARBA" id="ARBA00022475"/>
    </source>
</evidence>
<feature type="transmembrane region" description="Helical" evidence="9">
    <location>
        <begin position="315"/>
        <end position="333"/>
    </location>
</feature>
<dbReference type="Proteomes" id="UP001314796">
    <property type="component" value="Unassembled WGS sequence"/>
</dbReference>
<evidence type="ECO:0000256" key="1">
    <source>
        <dbReference type="ARBA" id="ARBA00004651"/>
    </source>
</evidence>
<keyword evidence="3" id="KW-0050">Antiport</keyword>
<dbReference type="NCBIfam" id="TIGR00931">
    <property type="entry name" value="antiport_nhaC"/>
    <property type="match status" value="1"/>
</dbReference>
<dbReference type="PANTHER" id="PTHR33451:SF3">
    <property type="entry name" value="MALATE-2H(+)_NA(+)-LACTATE ANTIPORTER"/>
    <property type="match status" value="1"/>
</dbReference>
<proteinExistence type="inferred from homology"/>
<evidence type="ECO:0000256" key="3">
    <source>
        <dbReference type="ARBA" id="ARBA00022449"/>
    </source>
</evidence>
<feature type="transmembrane region" description="Helical" evidence="9">
    <location>
        <begin position="139"/>
        <end position="165"/>
    </location>
</feature>
<evidence type="ECO:0000256" key="5">
    <source>
        <dbReference type="ARBA" id="ARBA00022692"/>
    </source>
</evidence>
<evidence type="ECO:0000256" key="8">
    <source>
        <dbReference type="ARBA" id="ARBA00038435"/>
    </source>
</evidence>
<keyword evidence="6 9" id="KW-1133">Transmembrane helix</keyword>
<evidence type="ECO:0000259" key="10">
    <source>
        <dbReference type="Pfam" id="PF03553"/>
    </source>
</evidence>
<keyword evidence="5 9" id="KW-0812">Transmembrane</keyword>
<reference evidence="11 12" key="1">
    <citation type="submission" date="2021-01" db="EMBL/GenBank/DDBJ databases">
        <title>Genomic Encyclopedia of Type Strains, Phase IV (KMG-IV): sequencing the most valuable type-strain genomes for metagenomic binning, comparative biology and taxonomic classification.</title>
        <authorList>
            <person name="Goeker M."/>
        </authorList>
    </citation>
    <scope>NUCLEOTIDE SEQUENCE [LARGE SCALE GENOMIC DNA]</scope>
    <source>
        <strain evidence="11 12">DSM 25890</strain>
    </source>
</reference>
<feature type="transmembrane region" description="Helical" evidence="9">
    <location>
        <begin position="38"/>
        <end position="60"/>
    </location>
</feature>
<gene>
    <name evidence="11" type="ORF">JOC73_001577</name>
</gene>
<dbReference type="PANTHER" id="PTHR33451">
    <property type="entry name" value="MALATE-2H(+)/NA(+)-LACTATE ANTIPORTER"/>
    <property type="match status" value="1"/>
</dbReference>
<evidence type="ECO:0000256" key="9">
    <source>
        <dbReference type="SAM" id="Phobius"/>
    </source>
</evidence>
<feature type="transmembrane region" description="Helical" evidence="9">
    <location>
        <begin position="12"/>
        <end position="32"/>
    </location>
</feature>
<comment type="similarity">
    <text evidence="8">Belongs to the NhaC Na(+)/H(+) (TC 2.A.35) antiporter family.</text>
</comment>
<evidence type="ECO:0000256" key="7">
    <source>
        <dbReference type="ARBA" id="ARBA00023136"/>
    </source>
</evidence>
<name>A0ABS2NPZ0_9FIRM</name>
<dbReference type="EMBL" id="JAFBEE010000008">
    <property type="protein sequence ID" value="MBM7615015.1"/>
    <property type="molecule type" value="Genomic_DNA"/>
</dbReference>
<accession>A0ABS2NPZ0</accession>
<keyword evidence="7 9" id="KW-0472">Membrane</keyword>
<feature type="transmembrane region" description="Helical" evidence="9">
    <location>
        <begin position="194"/>
        <end position="216"/>
    </location>
</feature>
<keyword evidence="4" id="KW-1003">Cell membrane</keyword>
<feature type="transmembrane region" description="Helical" evidence="9">
    <location>
        <begin position="262"/>
        <end position="279"/>
    </location>
</feature>
<dbReference type="InterPro" id="IPR004770">
    <property type="entry name" value="Na/H_antiport_NhaC"/>
</dbReference>
<feature type="transmembrane region" description="Helical" evidence="9">
    <location>
        <begin position="99"/>
        <end position="127"/>
    </location>
</feature>
<dbReference type="InterPro" id="IPR018461">
    <property type="entry name" value="Na/H_Antiport_NhaC-like_C"/>
</dbReference>
<feature type="domain" description="Na+/H+ antiporter NhaC-like C-terminal" evidence="10">
    <location>
        <begin position="163"/>
        <end position="456"/>
    </location>
</feature>
<feature type="transmembrane region" description="Helical" evidence="9">
    <location>
        <begin position="72"/>
        <end position="93"/>
    </location>
</feature>
<keyword evidence="2" id="KW-0813">Transport</keyword>
<dbReference type="RefSeq" id="WP_330613141.1">
    <property type="nucleotide sequence ID" value="NZ_JAFBEE010000008.1"/>
</dbReference>
<evidence type="ECO:0000256" key="6">
    <source>
        <dbReference type="ARBA" id="ARBA00022989"/>
    </source>
</evidence>
<evidence type="ECO:0000313" key="12">
    <source>
        <dbReference type="Proteomes" id="UP001314796"/>
    </source>
</evidence>
<protein>
    <submittedName>
        <fullName evidence="11">NhaC family Na+:H+ antiporter</fullName>
    </submittedName>
</protein>
<dbReference type="Pfam" id="PF03553">
    <property type="entry name" value="Na_H_antiporter"/>
    <property type="match status" value="1"/>
</dbReference>
<evidence type="ECO:0000256" key="2">
    <source>
        <dbReference type="ARBA" id="ARBA00022448"/>
    </source>
</evidence>
<feature type="transmembrane region" description="Helical" evidence="9">
    <location>
        <begin position="353"/>
        <end position="376"/>
    </location>
</feature>
<organism evidence="11 12">
    <name type="scientific">Alkaliphilus hydrothermalis</name>
    <dbReference type="NCBI Taxonomy" id="1482730"/>
    <lineage>
        <taxon>Bacteria</taxon>
        <taxon>Bacillati</taxon>
        <taxon>Bacillota</taxon>
        <taxon>Clostridia</taxon>
        <taxon>Peptostreptococcales</taxon>
        <taxon>Natronincolaceae</taxon>
        <taxon>Alkaliphilus</taxon>
    </lineage>
</organism>
<comment type="caution">
    <text evidence="11">The sequence shown here is derived from an EMBL/GenBank/DDBJ whole genome shotgun (WGS) entry which is preliminary data.</text>
</comment>
<comment type="subcellular location">
    <subcellularLocation>
        <location evidence="1">Cell membrane</location>
        <topology evidence="1">Multi-pass membrane protein</topology>
    </subcellularLocation>
</comment>
<dbReference type="InterPro" id="IPR052180">
    <property type="entry name" value="NhaC_Na-H+_Antiporter"/>
</dbReference>
<sequence length="479" mass="50527">MRLKEKKEATLLHALIPIVVLIATLAVSIQVYEAAPHIPLIFATVIAAGVAVFMLGYSWSELEEGIIDTIKLAMQAVLILMVIGSLIGTWILSGTVPTMIYYGLNILTPGIFLVATVVICAIVSVATGSSWTTAGTVGIALLGVGIGLELPIGLVAGAIISGSYFGDKMSPLSDTTNLAPAMAGTNLFAHIRSMLYTTTVSFALTLVTFGVLGFIYSSSSNVDTASIDAILEAIKGNFNTSPLLLIPPVIVILLVVNKIPALPGLISGVFLGGIFAAIFQGSNLGDIINAAHYGFSIESGNAVIDELLNRGGLDGMMWTVSLILIALTFGGVMEKTGMLNAVGKSILKFANNTGSLVLSTILTCIAVNLLTGEQYLSIVVPGRMYKDAYREKGIHPSVLSRTLEGGGTVTSALIPWNTCGAFMWTTLGVHPFVYAPYAVFNILEPLVNILFAYLGIGIIPLESDSEVQPESTMDFMSRE</sequence>
<evidence type="ECO:0000313" key="11">
    <source>
        <dbReference type="EMBL" id="MBM7615015.1"/>
    </source>
</evidence>